<organism evidence="1 2">
    <name type="scientific">Chlamydia muridarum</name>
    <dbReference type="NCBI Taxonomy" id="83560"/>
    <lineage>
        <taxon>Bacteria</taxon>
        <taxon>Pseudomonadati</taxon>
        <taxon>Chlamydiota</taxon>
        <taxon>Chlamydiia</taxon>
        <taxon>Chlamydiales</taxon>
        <taxon>Chlamydiaceae</taxon>
        <taxon>Chlamydia/Chlamydophila group</taxon>
        <taxon>Chlamydia</taxon>
    </lineage>
</organism>
<proteinExistence type="predicted"/>
<dbReference type="OMA" id="SYHPKLY"/>
<dbReference type="EMBL" id="CP007217">
    <property type="protein sequence ID" value="AJR10600.1"/>
    <property type="molecule type" value="Genomic_DNA"/>
</dbReference>
<dbReference type="Pfam" id="PF24330">
    <property type="entry name" value="DUF7499"/>
    <property type="match status" value="1"/>
</dbReference>
<dbReference type="AlphaFoldDB" id="A0A070A012"/>
<gene>
    <name evidence="1" type="ORF">BD36_02825</name>
</gene>
<dbReference type="KEGG" id="cmm:NC80_02640"/>
<evidence type="ECO:0000313" key="1">
    <source>
        <dbReference type="EMBL" id="AJR10600.1"/>
    </source>
</evidence>
<sequence>MRKFWLLASFGLLSLTATTLSSCSMSTSGSYNAKLYTRGSKAKGVVAMLPVFYRTEKSAEILPWNLQAEFSEEISKRLHSSDKLLLIKHHASACVAAQFFSPIPNLSSELAAQLLPAEFVVAAEILEQKTLENVLNPSISASVRVRVFDIRHNKISMVYQEILDANQSLASGSSDYHRYGWRSKNFDSTPMGLMHQRLFREIVARVEGYVCANYS</sequence>
<reference evidence="1 2" key="1">
    <citation type="submission" date="2014-02" db="EMBL/GenBank/DDBJ databases">
        <authorList>
            <person name="Chen C."/>
            <person name="Conrad T.A."/>
            <person name="Zhou Z."/>
            <person name="Lai Z."/>
            <person name="Zhong G."/>
        </authorList>
    </citation>
    <scope>NUCLEOTIDE SEQUENCE [LARGE SCALE GENOMIC DNA]</scope>
    <source>
        <strain evidence="1 2">Nigg3-28</strain>
    </source>
</reference>
<dbReference type="PATRIC" id="fig|83560.10.peg.538"/>
<dbReference type="GeneID" id="1245884"/>
<dbReference type="RefSeq" id="WP_010230678.1">
    <property type="nucleotide sequence ID" value="NZ_CP007217.1"/>
</dbReference>
<evidence type="ECO:0000313" key="2">
    <source>
        <dbReference type="Proteomes" id="UP000260363"/>
    </source>
</evidence>
<dbReference type="PROSITE" id="PS51257">
    <property type="entry name" value="PROKAR_LIPOPROTEIN"/>
    <property type="match status" value="1"/>
</dbReference>
<protein>
    <recommendedName>
        <fullName evidence="3">Lipoprotein</fullName>
    </recommendedName>
</protein>
<dbReference type="STRING" id="83560.NC80_02640"/>
<name>A0A070A012_CHLMR</name>
<dbReference type="KEGG" id="cmx:DNC_02660"/>
<dbReference type="InterPro" id="IPR055922">
    <property type="entry name" value="DUF7499"/>
</dbReference>
<evidence type="ECO:0008006" key="3">
    <source>
        <dbReference type="Google" id="ProtNLM"/>
    </source>
</evidence>
<accession>A0A070A012</accession>
<dbReference type="NCBIfam" id="NF041726">
    <property type="entry name" value="lipo_CT253"/>
    <property type="match status" value="1"/>
</dbReference>
<dbReference type="KEGG" id="cmg:NC81_02655"/>
<dbReference type="Proteomes" id="UP000260363">
    <property type="component" value="Chromosome"/>
</dbReference>